<keyword evidence="5" id="KW-0539">Nucleus</keyword>
<dbReference type="GO" id="GO:0061133">
    <property type="term" value="F:endopeptidase activator activity"/>
    <property type="evidence" value="ECO:0007669"/>
    <property type="project" value="TreeGrafter"/>
</dbReference>
<evidence type="ECO:0000256" key="3">
    <source>
        <dbReference type="ARBA" id="ARBA00022490"/>
    </source>
</evidence>
<dbReference type="GO" id="GO:0070628">
    <property type="term" value="F:proteasome binding"/>
    <property type="evidence" value="ECO:0007669"/>
    <property type="project" value="TreeGrafter"/>
</dbReference>
<dbReference type="OrthoDB" id="340431at2759"/>
<protein>
    <submittedName>
        <fullName evidence="9">Similar to Proteasomal ubiquitin receptor ADRM1 acc. no. Q16186</fullName>
    </submittedName>
</protein>
<dbReference type="GO" id="GO:0008541">
    <property type="term" value="C:proteasome regulatory particle, lid subcomplex"/>
    <property type="evidence" value="ECO:0007669"/>
    <property type="project" value="TreeGrafter"/>
</dbReference>
<dbReference type="InterPro" id="IPR038633">
    <property type="entry name" value="Rpn13/ADRM1_Pru_sf"/>
</dbReference>
<keyword evidence="4" id="KW-0647">Proteasome</keyword>
<feature type="compositionally biased region" description="Basic and acidic residues" evidence="6">
    <location>
        <begin position="145"/>
        <end position="155"/>
    </location>
</feature>
<dbReference type="STRING" id="1076935.U4LAF5"/>
<keyword evidence="3" id="KW-0963">Cytoplasm</keyword>
<dbReference type="EMBL" id="HF935567">
    <property type="protein sequence ID" value="CCX10828.1"/>
    <property type="molecule type" value="Genomic_DNA"/>
</dbReference>
<evidence type="ECO:0000259" key="7">
    <source>
        <dbReference type="PROSITE" id="PS51916"/>
    </source>
</evidence>
<gene>
    <name evidence="9" type="ORF">PCON_10422</name>
</gene>
<evidence type="ECO:0000256" key="1">
    <source>
        <dbReference type="ARBA" id="ARBA00004123"/>
    </source>
</evidence>
<sequence>MPAIQPVIAIKAGKCLQDGTTVIPQEESGILYIYLSPEDDLYHLCWKARGAVEPEDDRVLIPGDCRLLRHDTGPTGRIFMLKFASSSERNFFWLQSQSEGEPGHWSQRDKNWIKRMDRIMQGESEDDEEMGDAPIDSGNIEAEGEQPRRGGEDGGRAPAPQFDLAALLRGIQVPGGDAQGQYRQPATATSLTDLLSTPNTVPLVANMSEETLNNLISNLPPTIIPENATLAQKKEVITKVLRSAQFTQGAASLTSALREGALRAVADSLRVPLQPGEEATGEDPVEVFVKAVKRQTDEQN</sequence>
<keyword evidence="9" id="KW-0675">Receptor</keyword>
<dbReference type="InterPro" id="IPR006773">
    <property type="entry name" value="Rpn13/ADRM1"/>
</dbReference>
<dbReference type="InterPro" id="IPR044867">
    <property type="entry name" value="DEUBAD_dom"/>
</dbReference>
<proteinExistence type="predicted"/>
<feature type="domain" description="DEUBAD" evidence="7">
    <location>
        <begin position="182"/>
        <end position="300"/>
    </location>
</feature>
<accession>U4LAF5</accession>
<dbReference type="Pfam" id="PF16550">
    <property type="entry name" value="RPN13_C"/>
    <property type="match status" value="1"/>
</dbReference>
<evidence type="ECO:0000259" key="8">
    <source>
        <dbReference type="PROSITE" id="PS51917"/>
    </source>
</evidence>
<dbReference type="Gene3D" id="1.10.2020.20">
    <property type="match status" value="1"/>
</dbReference>
<evidence type="ECO:0000256" key="2">
    <source>
        <dbReference type="ARBA" id="ARBA00004496"/>
    </source>
</evidence>
<dbReference type="PROSITE" id="PS51916">
    <property type="entry name" value="DEUBAD"/>
    <property type="match status" value="1"/>
</dbReference>
<dbReference type="GO" id="GO:0005737">
    <property type="term" value="C:cytoplasm"/>
    <property type="evidence" value="ECO:0007669"/>
    <property type="project" value="UniProtKB-SubCell"/>
</dbReference>
<evidence type="ECO:0000256" key="4">
    <source>
        <dbReference type="ARBA" id="ARBA00022942"/>
    </source>
</evidence>
<comment type="subcellular location">
    <subcellularLocation>
        <location evidence="2">Cytoplasm</location>
    </subcellularLocation>
    <subcellularLocation>
        <location evidence="1">Nucleus</location>
    </subcellularLocation>
</comment>
<dbReference type="PROSITE" id="PS51917">
    <property type="entry name" value="PRU"/>
    <property type="match status" value="1"/>
</dbReference>
<dbReference type="InterPro" id="IPR044868">
    <property type="entry name" value="Rpn13/ADRM1_Pru"/>
</dbReference>
<dbReference type="PANTHER" id="PTHR12225">
    <property type="entry name" value="ADHESION REGULATING MOLECULE 1 110 KDA CELL MEMBRANE GLYCOPROTEIN"/>
    <property type="match status" value="1"/>
</dbReference>
<dbReference type="Proteomes" id="UP000018144">
    <property type="component" value="Unassembled WGS sequence"/>
</dbReference>
<evidence type="ECO:0000256" key="5">
    <source>
        <dbReference type="ARBA" id="ARBA00023242"/>
    </source>
</evidence>
<dbReference type="Gene3D" id="2.30.29.70">
    <property type="entry name" value="Proteasomal ubiquitin receptor Rpn13/ADRM1"/>
    <property type="match status" value="1"/>
</dbReference>
<reference evidence="9 10" key="1">
    <citation type="journal article" date="2013" name="PLoS Genet.">
        <title>The genome and development-dependent transcriptomes of Pyronema confluens: a window into fungal evolution.</title>
        <authorList>
            <person name="Traeger S."/>
            <person name="Altegoer F."/>
            <person name="Freitag M."/>
            <person name="Gabaldon T."/>
            <person name="Kempken F."/>
            <person name="Kumar A."/>
            <person name="Marcet-Houben M."/>
            <person name="Poggeler S."/>
            <person name="Stajich J.E."/>
            <person name="Nowrousian M."/>
        </authorList>
    </citation>
    <scope>NUCLEOTIDE SEQUENCE [LARGE SCALE GENOMIC DNA]</scope>
    <source>
        <strain evidence="10">CBS 100304</strain>
        <tissue evidence="9">Vegetative mycelium</tissue>
    </source>
</reference>
<dbReference type="AlphaFoldDB" id="U4LAF5"/>
<feature type="region of interest" description="Disordered" evidence="6">
    <location>
        <begin position="123"/>
        <end position="159"/>
    </location>
</feature>
<keyword evidence="10" id="KW-1185">Reference proteome</keyword>
<dbReference type="GO" id="GO:0005634">
    <property type="term" value="C:nucleus"/>
    <property type="evidence" value="ECO:0007669"/>
    <property type="project" value="UniProtKB-SubCell"/>
</dbReference>
<feature type="domain" description="Pru" evidence="8">
    <location>
        <begin position="2"/>
        <end position="123"/>
    </location>
</feature>
<organism evidence="9 10">
    <name type="scientific">Pyronema omphalodes (strain CBS 100304)</name>
    <name type="common">Pyronema confluens</name>
    <dbReference type="NCBI Taxonomy" id="1076935"/>
    <lineage>
        <taxon>Eukaryota</taxon>
        <taxon>Fungi</taxon>
        <taxon>Dikarya</taxon>
        <taxon>Ascomycota</taxon>
        <taxon>Pezizomycotina</taxon>
        <taxon>Pezizomycetes</taxon>
        <taxon>Pezizales</taxon>
        <taxon>Pyronemataceae</taxon>
        <taxon>Pyronema</taxon>
    </lineage>
</organism>
<dbReference type="InterPro" id="IPR038108">
    <property type="entry name" value="RPN13_DEUBAD_sf"/>
</dbReference>
<dbReference type="OMA" id="RSPQFMQ"/>
<evidence type="ECO:0000256" key="6">
    <source>
        <dbReference type="SAM" id="MobiDB-lite"/>
    </source>
</evidence>
<dbReference type="eggNOG" id="KOG3037">
    <property type="taxonomic scope" value="Eukaryota"/>
</dbReference>
<name>U4LAF5_PYROM</name>
<dbReference type="PANTHER" id="PTHR12225:SF0">
    <property type="entry name" value="PROTEASOMAL UBIQUITIN RECEPTOR ADRM1"/>
    <property type="match status" value="1"/>
</dbReference>
<evidence type="ECO:0000313" key="9">
    <source>
        <dbReference type="EMBL" id="CCX10828.1"/>
    </source>
</evidence>
<evidence type="ECO:0000313" key="10">
    <source>
        <dbReference type="Proteomes" id="UP000018144"/>
    </source>
</evidence>
<dbReference type="Pfam" id="PF04683">
    <property type="entry name" value="Rpn13_ADRM1_Pru"/>
    <property type="match status" value="1"/>
</dbReference>
<dbReference type="InterPro" id="IPR032368">
    <property type="entry name" value="RPN13_DEUBAD"/>
</dbReference>